<dbReference type="PROSITE" id="PS51318">
    <property type="entry name" value="TAT"/>
    <property type="match status" value="1"/>
</dbReference>
<sequence length="360" mass="37781">MTPTRRLLVGAVTVSAAMTLAACSGSPAEAGGEEPETSSATDEMTTAESDGTVVLYAGRNLELVEPILEQFTTETGIEVDIRDGKTAQLAAQILEEGERSPADVFLAQDAGALGAVAQAGLFEQLPAETLDLVADEFRSADGEWVAVTGRARVLVYNHDLVDQADLPDSVLDLTSADWNGRVGVAPTNASFQSFVTAVRVQDGDEAAEEFLTGLAGNDPQIYEKNGHILAAVDEGAVPVGLINHYYVFERAAELGVDPSEMAAQLHFFPDGDVGGLVNVSGVGLLTDQPDGDGQALVDFLLSEAGQQYFAEETREYPMIEGVPGPDGLPALTDLQVPDVNLNDLDDLQGTVAMISEAGLS</sequence>
<feature type="chain" id="PRO_5032844376" evidence="6">
    <location>
        <begin position="31"/>
        <end position="360"/>
    </location>
</feature>
<dbReference type="CDD" id="cd13543">
    <property type="entry name" value="PBP2_Fbp"/>
    <property type="match status" value="1"/>
</dbReference>
<dbReference type="GO" id="GO:0030288">
    <property type="term" value="C:outer membrane-bounded periplasmic space"/>
    <property type="evidence" value="ECO:0007669"/>
    <property type="project" value="TreeGrafter"/>
</dbReference>
<reference evidence="7 8" key="1">
    <citation type="submission" date="2020-10" db="EMBL/GenBank/DDBJ databases">
        <title>Haloactinobacterium sp. RN3S43, a bacterium isolated from saline soil.</title>
        <authorList>
            <person name="Sun J.-Q."/>
        </authorList>
    </citation>
    <scope>NUCLEOTIDE SEQUENCE [LARGE SCALE GENOMIC DNA]</scope>
    <source>
        <strain evidence="7 8">RN3S43</strain>
    </source>
</reference>
<evidence type="ECO:0000313" key="8">
    <source>
        <dbReference type="Proteomes" id="UP000593758"/>
    </source>
</evidence>
<dbReference type="KEGG" id="halt:IM660_17630"/>
<keyword evidence="8" id="KW-1185">Reference proteome</keyword>
<evidence type="ECO:0000256" key="3">
    <source>
        <dbReference type="ARBA" id="ARBA00022729"/>
    </source>
</evidence>
<dbReference type="GO" id="GO:0006826">
    <property type="term" value="P:iron ion transport"/>
    <property type="evidence" value="ECO:0007669"/>
    <property type="project" value="UniProtKB-KW"/>
</dbReference>
<protein>
    <submittedName>
        <fullName evidence="7">Iron ABC transporter substrate-binding protein</fullName>
    </submittedName>
</protein>
<dbReference type="GO" id="GO:0046872">
    <property type="term" value="F:metal ion binding"/>
    <property type="evidence" value="ECO:0007669"/>
    <property type="project" value="UniProtKB-KW"/>
</dbReference>
<accession>A0A7M1SS51</accession>
<name>A0A7M1SS51_9MICO</name>
<evidence type="ECO:0000256" key="1">
    <source>
        <dbReference type="ARBA" id="ARBA00008520"/>
    </source>
</evidence>
<dbReference type="Proteomes" id="UP000593758">
    <property type="component" value="Chromosome"/>
</dbReference>
<dbReference type="EMBL" id="CP063169">
    <property type="protein sequence ID" value="QOR70388.1"/>
    <property type="molecule type" value="Genomic_DNA"/>
</dbReference>
<keyword evidence="3 6" id="KW-0732">Signal</keyword>
<dbReference type="InterPro" id="IPR006311">
    <property type="entry name" value="TAT_signal"/>
</dbReference>
<keyword evidence="2" id="KW-0406">Ion transport</keyword>
<dbReference type="RefSeq" id="WP_193497070.1">
    <property type="nucleotide sequence ID" value="NZ_CP063169.1"/>
</dbReference>
<feature type="binding site" evidence="4">
    <location>
        <position position="246"/>
    </location>
    <ligand>
        <name>Fe cation</name>
        <dbReference type="ChEBI" id="CHEBI:24875"/>
    </ligand>
</feature>
<dbReference type="InterPro" id="IPR026045">
    <property type="entry name" value="Ferric-bd"/>
</dbReference>
<gene>
    <name evidence="7" type="ORF">IM660_17630</name>
</gene>
<proteinExistence type="inferred from homology"/>
<dbReference type="Gene3D" id="3.40.190.10">
    <property type="entry name" value="Periplasmic binding protein-like II"/>
    <property type="match status" value="2"/>
</dbReference>
<keyword evidence="2" id="KW-0813">Transport</keyword>
<dbReference type="Pfam" id="PF13343">
    <property type="entry name" value="SBP_bac_6"/>
    <property type="match status" value="1"/>
</dbReference>
<keyword evidence="2" id="KW-0410">Iron transport</keyword>
<dbReference type="PANTHER" id="PTHR30006:SF15">
    <property type="entry name" value="IRON-UTILIZATION PERIPLASMIC PROTEIN"/>
    <property type="match status" value="1"/>
</dbReference>
<evidence type="ECO:0000256" key="6">
    <source>
        <dbReference type="SAM" id="SignalP"/>
    </source>
</evidence>
<comment type="similarity">
    <text evidence="1">Belongs to the bacterial solute-binding protein 1 family.</text>
</comment>
<dbReference type="PIRSF" id="PIRSF002825">
    <property type="entry name" value="CfbpA"/>
    <property type="match status" value="1"/>
</dbReference>
<dbReference type="SUPFAM" id="SSF53850">
    <property type="entry name" value="Periplasmic binding protein-like II"/>
    <property type="match status" value="1"/>
</dbReference>
<evidence type="ECO:0000313" key="7">
    <source>
        <dbReference type="EMBL" id="QOR70388.1"/>
    </source>
</evidence>
<feature type="binding site" evidence="4">
    <location>
        <position position="245"/>
    </location>
    <ligand>
        <name>Fe cation</name>
        <dbReference type="ChEBI" id="CHEBI:24875"/>
    </ligand>
</feature>
<dbReference type="PANTHER" id="PTHR30006">
    <property type="entry name" value="THIAMINE-BINDING PERIPLASMIC PROTEIN-RELATED"/>
    <property type="match status" value="1"/>
</dbReference>
<keyword evidence="4" id="KW-0408">Iron</keyword>
<evidence type="ECO:0000256" key="5">
    <source>
        <dbReference type="SAM" id="MobiDB-lite"/>
    </source>
</evidence>
<dbReference type="AlphaFoldDB" id="A0A7M1SS51"/>
<feature type="signal peptide" evidence="6">
    <location>
        <begin position="1"/>
        <end position="30"/>
    </location>
</feature>
<dbReference type="PROSITE" id="PS51257">
    <property type="entry name" value="PROKAR_LIPOPROTEIN"/>
    <property type="match status" value="1"/>
</dbReference>
<organism evidence="7 8">
    <name type="scientific">Ruania alkalisoli</name>
    <dbReference type="NCBI Taxonomy" id="2779775"/>
    <lineage>
        <taxon>Bacteria</taxon>
        <taxon>Bacillati</taxon>
        <taxon>Actinomycetota</taxon>
        <taxon>Actinomycetes</taxon>
        <taxon>Micrococcales</taxon>
        <taxon>Ruaniaceae</taxon>
        <taxon>Ruania</taxon>
    </lineage>
</organism>
<evidence type="ECO:0000256" key="2">
    <source>
        <dbReference type="ARBA" id="ARBA00022496"/>
    </source>
</evidence>
<keyword evidence="4" id="KW-0479">Metal-binding</keyword>
<feature type="region of interest" description="Disordered" evidence="5">
    <location>
        <begin position="25"/>
        <end position="47"/>
    </location>
</feature>
<evidence type="ECO:0000256" key="4">
    <source>
        <dbReference type="PIRSR" id="PIRSR002825-1"/>
    </source>
</evidence>